<evidence type="ECO:0000259" key="4">
    <source>
        <dbReference type="Pfam" id="PF01095"/>
    </source>
</evidence>
<evidence type="ECO:0000313" key="5">
    <source>
        <dbReference type="EMBL" id="KAK1288190.1"/>
    </source>
</evidence>
<keyword evidence="3" id="KW-0063">Aspartyl esterase</keyword>
<dbReference type="EMBL" id="JAUJYO010000019">
    <property type="protein sequence ID" value="KAK1288190.1"/>
    <property type="molecule type" value="Genomic_DNA"/>
</dbReference>
<comment type="caution">
    <text evidence="5">The sequence shown here is derived from an EMBL/GenBank/DDBJ whole genome shotgun (WGS) entry which is preliminary data.</text>
</comment>
<protein>
    <recommendedName>
        <fullName evidence="4">Pectinesterase catalytic domain-containing protein</fullName>
    </recommendedName>
</protein>
<evidence type="ECO:0000313" key="6">
    <source>
        <dbReference type="Proteomes" id="UP001180020"/>
    </source>
</evidence>
<dbReference type="InterPro" id="IPR011050">
    <property type="entry name" value="Pectin_lyase_fold/virulence"/>
</dbReference>
<dbReference type="Pfam" id="PF01095">
    <property type="entry name" value="Pectinesterase"/>
    <property type="match status" value="1"/>
</dbReference>
<organism evidence="5 6">
    <name type="scientific">Acorus calamus</name>
    <name type="common">Sweet flag</name>
    <dbReference type="NCBI Taxonomy" id="4465"/>
    <lineage>
        <taxon>Eukaryota</taxon>
        <taxon>Viridiplantae</taxon>
        <taxon>Streptophyta</taxon>
        <taxon>Embryophyta</taxon>
        <taxon>Tracheophyta</taxon>
        <taxon>Spermatophyta</taxon>
        <taxon>Magnoliopsida</taxon>
        <taxon>Liliopsida</taxon>
        <taxon>Acoraceae</taxon>
        <taxon>Acorus</taxon>
    </lineage>
</organism>
<keyword evidence="2" id="KW-0378">Hydrolase</keyword>
<dbReference type="InterPro" id="IPR012334">
    <property type="entry name" value="Pectin_lyas_fold"/>
</dbReference>
<reference evidence="5" key="1">
    <citation type="journal article" date="2023" name="Nat. Commun.">
        <title>Diploid and tetraploid genomes of Acorus and the evolution of monocots.</title>
        <authorList>
            <person name="Ma L."/>
            <person name="Liu K.W."/>
            <person name="Li Z."/>
            <person name="Hsiao Y.Y."/>
            <person name="Qi Y."/>
            <person name="Fu T."/>
            <person name="Tang G.D."/>
            <person name="Zhang D."/>
            <person name="Sun W.H."/>
            <person name="Liu D.K."/>
            <person name="Li Y."/>
            <person name="Chen G.Z."/>
            <person name="Liu X.D."/>
            <person name="Liao X.Y."/>
            <person name="Jiang Y.T."/>
            <person name="Yu X."/>
            <person name="Hao Y."/>
            <person name="Huang J."/>
            <person name="Zhao X.W."/>
            <person name="Ke S."/>
            <person name="Chen Y.Y."/>
            <person name="Wu W.L."/>
            <person name="Hsu J.L."/>
            <person name="Lin Y.F."/>
            <person name="Huang M.D."/>
            <person name="Li C.Y."/>
            <person name="Huang L."/>
            <person name="Wang Z.W."/>
            <person name="Zhao X."/>
            <person name="Zhong W.Y."/>
            <person name="Peng D.H."/>
            <person name="Ahmad S."/>
            <person name="Lan S."/>
            <person name="Zhang J.S."/>
            <person name="Tsai W.C."/>
            <person name="Van de Peer Y."/>
            <person name="Liu Z.J."/>
        </authorList>
    </citation>
    <scope>NUCLEOTIDE SEQUENCE</scope>
    <source>
        <strain evidence="5">CP</strain>
    </source>
</reference>
<dbReference type="Proteomes" id="UP001180020">
    <property type="component" value="Unassembled WGS sequence"/>
</dbReference>
<dbReference type="InterPro" id="IPR000070">
    <property type="entry name" value="Pectinesterase_cat"/>
</dbReference>
<dbReference type="PANTHER" id="PTHR31707">
    <property type="entry name" value="PECTINESTERASE"/>
    <property type="match status" value="1"/>
</dbReference>
<name>A0AAV9CGX0_ACOCL</name>
<gene>
    <name evidence="5" type="ORF">QJS10_CPB19g02003</name>
</gene>
<dbReference type="Gene3D" id="2.160.20.10">
    <property type="entry name" value="Single-stranded right-handed beta-helix, Pectin lyase-like"/>
    <property type="match status" value="1"/>
</dbReference>
<dbReference type="AlphaFoldDB" id="A0AAV9CGX0"/>
<sequence>MQSYLGPVIRPEGWLAWQGDFALSTLYYGEYSNSGPGAGVGARVKWPGFHVITDPKEASNFTVGQFIDGNLWLPSTGVAYTAGLSL</sequence>
<dbReference type="GO" id="GO:0042545">
    <property type="term" value="P:cell wall modification"/>
    <property type="evidence" value="ECO:0007669"/>
    <property type="project" value="InterPro"/>
</dbReference>
<keyword evidence="6" id="KW-1185">Reference proteome</keyword>
<dbReference type="GO" id="GO:0030599">
    <property type="term" value="F:pectinesterase activity"/>
    <property type="evidence" value="ECO:0007669"/>
    <property type="project" value="InterPro"/>
</dbReference>
<proteinExistence type="predicted"/>
<comment type="pathway">
    <text evidence="1">Glycan metabolism; pectin degradation; 2-dehydro-3-deoxy-D-gluconate from pectin: step 1/5.</text>
</comment>
<accession>A0AAV9CGX0</accession>
<evidence type="ECO:0000256" key="2">
    <source>
        <dbReference type="ARBA" id="ARBA00022801"/>
    </source>
</evidence>
<dbReference type="SUPFAM" id="SSF51126">
    <property type="entry name" value="Pectin lyase-like"/>
    <property type="match status" value="1"/>
</dbReference>
<evidence type="ECO:0000256" key="3">
    <source>
        <dbReference type="ARBA" id="ARBA00023085"/>
    </source>
</evidence>
<evidence type="ECO:0000256" key="1">
    <source>
        <dbReference type="ARBA" id="ARBA00005184"/>
    </source>
</evidence>
<reference evidence="5" key="2">
    <citation type="submission" date="2023-06" db="EMBL/GenBank/DDBJ databases">
        <authorList>
            <person name="Ma L."/>
            <person name="Liu K.-W."/>
            <person name="Li Z."/>
            <person name="Hsiao Y.-Y."/>
            <person name="Qi Y."/>
            <person name="Fu T."/>
            <person name="Tang G."/>
            <person name="Zhang D."/>
            <person name="Sun W.-H."/>
            <person name="Liu D.-K."/>
            <person name="Li Y."/>
            <person name="Chen G.-Z."/>
            <person name="Liu X.-D."/>
            <person name="Liao X.-Y."/>
            <person name="Jiang Y.-T."/>
            <person name="Yu X."/>
            <person name="Hao Y."/>
            <person name="Huang J."/>
            <person name="Zhao X.-W."/>
            <person name="Ke S."/>
            <person name="Chen Y.-Y."/>
            <person name="Wu W.-L."/>
            <person name="Hsu J.-L."/>
            <person name="Lin Y.-F."/>
            <person name="Huang M.-D."/>
            <person name="Li C.-Y."/>
            <person name="Huang L."/>
            <person name="Wang Z.-W."/>
            <person name="Zhao X."/>
            <person name="Zhong W.-Y."/>
            <person name="Peng D.-H."/>
            <person name="Ahmad S."/>
            <person name="Lan S."/>
            <person name="Zhang J.-S."/>
            <person name="Tsai W.-C."/>
            <person name="Van De Peer Y."/>
            <person name="Liu Z.-J."/>
        </authorList>
    </citation>
    <scope>NUCLEOTIDE SEQUENCE</scope>
    <source>
        <strain evidence="5">CP</strain>
        <tissue evidence="5">Leaves</tissue>
    </source>
</reference>
<feature type="domain" description="Pectinesterase catalytic" evidence="4">
    <location>
        <begin position="1"/>
        <end position="70"/>
    </location>
</feature>